<comment type="caution">
    <text evidence="3">The sequence shown here is derived from an EMBL/GenBank/DDBJ whole genome shotgun (WGS) entry which is preliminary data.</text>
</comment>
<dbReference type="PROSITE" id="PS00455">
    <property type="entry name" value="AMP_BINDING"/>
    <property type="match status" value="1"/>
</dbReference>
<organism evidence="3 4">
    <name type="scientific">Brachionus calyciflorus</name>
    <dbReference type="NCBI Taxonomy" id="104777"/>
    <lineage>
        <taxon>Eukaryota</taxon>
        <taxon>Metazoa</taxon>
        <taxon>Spiralia</taxon>
        <taxon>Gnathifera</taxon>
        <taxon>Rotifera</taxon>
        <taxon>Eurotatoria</taxon>
        <taxon>Monogononta</taxon>
        <taxon>Pseudotrocha</taxon>
        <taxon>Ploima</taxon>
        <taxon>Brachionidae</taxon>
        <taxon>Brachionus</taxon>
    </lineage>
</organism>
<dbReference type="Pfam" id="PF00501">
    <property type="entry name" value="AMP-binding"/>
    <property type="match status" value="1"/>
</dbReference>
<proteinExistence type="predicted"/>
<dbReference type="SUPFAM" id="SSF56801">
    <property type="entry name" value="Acetyl-CoA synthetase-like"/>
    <property type="match status" value="1"/>
</dbReference>
<dbReference type="InterPro" id="IPR018391">
    <property type="entry name" value="PQQ_b-propeller_rpt"/>
</dbReference>
<dbReference type="EMBL" id="CAJNOC010000191">
    <property type="protein sequence ID" value="CAF0724993.1"/>
    <property type="molecule type" value="Genomic_DNA"/>
</dbReference>
<dbReference type="SMART" id="SM00564">
    <property type="entry name" value="PQQ"/>
    <property type="match status" value="6"/>
</dbReference>
<evidence type="ECO:0000259" key="2">
    <source>
        <dbReference type="Pfam" id="PF13570"/>
    </source>
</evidence>
<dbReference type="InterPro" id="IPR042099">
    <property type="entry name" value="ANL_N_sf"/>
</dbReference>
<feature type="domain" description="Pyrrolo-quinoline quinone repeat" evidence="2">
    <location>
        <begin position="600"/>
        <end position="925"/>
    </location>
</feature>
<dbReference type="PANTHER" id="PTHR44394">
    <property type="entry name" value="BETA-ALANINE-ACTIVATING ENZYME"/>
    <property type="match status" value="1"/>
</dbReference>
<feature type="domain" description="AMP-dependent synthetase/ligase" evidence="1">
    <location>
        <begin position="29"/>
        <end position="278"/>
    </location>
</feature>
<dbReference type="Gene3D" id="2.130.10.10">
    <property type="entry name" value="YVTN repeat-like/Quinoprotein amine dehydrogenase"/>
    <property type="match status" value="1"/>
</dbReference>
<keyword evidence="4" id="KW-1185">Reference proteome</keyword>
<evidence type="ECO:0000313" key="3">
    <source>
        <dbReference type="EMBL" id="CAF0724993.1"/>
    </source>
</evidence>
<dbReference type="PANTHER" id="PTHR44394:SF1">
    <property type="entry name" value="BETA-ALANINE-ACTIVATING ENZYME"/>
    <property type="match status" value="1"/>
</dbReference>
<protein>
    <submittedName>
        <fullName evidence="3">Uncharacterized protein</fullName>
    </submittedName>
</protein>
<dbReference type="InterPro" id="IPR000873">
    <property type="entry name" value="AMP-dep_synth/lig_dom"/>
</dbReference>
<dbReference type="InterPro" id="IPR052091">
    <property type="entry name" value="Beta-ala_Activ/Resist"/>
</dbReference>
<dbReference type="InterPro" id="IPR015943">
    <property type="entry name" value="WD40/YVTN_repeat-like_dom_sf"/>
</dbReference>
<dbReference type="GO" id="GO:0043041">
    <property type="term" value="P:amino acid activation for nonribosomal peptide biosynthetic process"/>
    <property type="evidence" value="ECO:0007669"/>
    <property type="project" value="TreeGrafter"/>
</dbReference>
<dbReference type="OrthoDB" id="408177at2759"/>
<dbReference type="Pfam" id="PF13570">
    <property type="entry name" value="Beta-prop_ACSF4"/>
    <property type="match status" value="1"/>
</dbReference>
<evidence type="ECO:0000313" key="4">
    <source>
        <dbReference type="Proteomes" id="UP000663879"/>
    </source>
</evidence>
<reference evidence="3" key="1">
    <citation type="submission" date="2021-02" db="EMBL/GenBank/DDBJ databases">
        <authorList>
            <person name="Nowell W R."/>
        </authorList>
    </citation>
    <scope>NUCLEOTIDE SEQUENCE</scope>
    <source>
        <strain evidence="3">Ploen Becks lab</strain>
    </source>
</reference>
<accession>A0A813MST5</accession>
<evidence type="ECO:0000259" key="1">
    <source>
        <dbReference type="Pfam" id="PF00501"/>
    </source>
</evidence>
<dbReference type="AlphaFoldDB" id="A0A813MST5"/>
<dbReference type="InterPro" id="IPR011047">
    <property type="entry name" value="Quinoprotein_ADH-like_sf"/>
</dbReference>
<name>A0A813MST5_9BILA</name>
<dbReference type="SUPFAM" id="SSF50998">
    <property type="entry name" value="Quinoprotein alcohol dehydrogenase-like"/>
    <property type="match status" value="1"/>
</dbReference>
<dbReference type="Gene3D" id="3.40.50.12780">
    <property type="entry name" value="N-terminal domain of ligase-like"/>
    <property type="match status" value="1"/>
</dbReference>
<dbReference type="Gene3D" id="2.40.10.480">
    <property type="match status" value="1"/>
</dbReference>
<dbReference type="InterPro" id="IPR020845">
    <property type="entry name" value="AMP-binding_CS"/>
</dbReference>
<dbReference type="InterPro" id="IPR045851">
    <property type="entry name" value="AMP-bd_C_sf"/>
</dbReference>
<dbReference type="InterPro" id="IPR002372">
    <property type="entry name" value="PQQ_rpt_dom"/>
</dbReference>
<dbReference type="InterPro" id="IPR006162">
    <property type="entry name" value="Ppantetheine_attach_site"/>
</dbReference>
<dbReference type="Gene3D" id="3.30.300.30">
    <property type="match status" value="1"/>
</dbReference>
<gene>
    <name evidence="3" type="ORF">OXX778_LOCUS2455</name>
</gene>
<dbReference type="Proteomes" id="UP000663879">
    <property type="component" value="Unassembled WGS sequence"/>
</dbReference>
<sequence>MFRIISFSTGTIKPLVQKKCSNSIYSENAYFIIDFRWPKEYIKSTLKSVKPDFLICDQELTFLDNFSLIDGLFLTNYEFKIYDSKILTNTHPANLAYVITTSGTTGNPKVIEVCNSSILPNITDLCKILQLEKSDIVYQASSLTFDPSLVEIFCSLNSECTLLILPQFLKMMPEKLNRILLNNKITTLQITPSLFKILDSKIFEQNQFKNLILGGENFPSNEKIRKVILNGKRVFNIYGLTELSSWSSCQLVTLKEIEDLDEVSIGTPLSETKFYLKTKDQLILFDSDLNANLIDEEFELVHFSQKRICYIDGKRKEFLESGDRAFLKNNKIYLKGRIDRIVKINGNLTDLNLLEMTLKQANFENSAFLLKENYIALVIFCDTTQIDKKITKLSIQNLISKKLPFNYQPSKIIFLNLDALPITPHGKLNYQKLKSIVNDQENEPKINLKYENYLPILSELWKNMLGKEPTDEDKFVLSGGNSLKALMLIDELEQELKEKFLFSSNANLILDALLNKKFIDFKKVFESLLNEEQSQNEEPAIKIPKLDTKKETLKKEELKFFSQNDLVCCFSKNFKFLNLNLIEKNIEKKTNLKTVWKVDTQKCVDATPLAVMKSTHSIRVFIGSHSNNFFCVDGITGNVIWTYQCDDRIESSACIDKSGNHVLFGSYDRNLYILNANNGDLYWKFQSKDLIKSSPCIDFETGFVYFGSYDKNIYCLDLERKIIVWERVLDGSSIFSGPTCDNKTSLFVTTLGGRLFSLNKNSGEINWQFKLEKPIFTSAIIDSKSSSLFLGTCGGYFYCIDFQGNLKWKFEALKPIFSNACEIDELILFCSHDHYLYCLDKTTGLLKWKFECEAEIYANPFYDIFNEIIICVNCDGTAFIFDKNGSLLNRIQIVEMKKSCYSSPLITNENIYIGSRDNNLICLQMY</sequence>
<dbReference type="PROSITE" id="PS00012">
    <property type="entry name" value="PHOSPHOPANTETHEINE"/>
    <property type="match status" value="1"/>
</dbReference>